<name>A0AA39NV01_9AGAR</name>
<accession>A0AA39NV01</accession>
<dbReference type="PANTHER" id="PTHR24092:SF153">
    <property type="entry name" value="PHOSPHOLIPID-TRANSPORTING ATPASE"/>
    <property type="match status" value="1"/>
</dbReference>
<sequence>MLLRGAVLGNTGWVIGLALFTGEGTKIVRNLGGMPGKRRKVERQMDVYSWLLKRFINLINLACMAIACAITDSLLESKQYPQGALWPYGDNQSNDDPSISGLITWAQALITFQNIVPASLYIATEFIRTCQVAFMYFNYRIWYPKANQPTLAQSWNLPDDLGQVGNIFG</sequence>
<protein>
    <submittedName>
        <fullName evidence="1">Uncharacterized protein</fullName>
    </submittedName>
</protein>
<organism evidence="1 2">
    <name type="scientific">Armillaria novae-zelandiae</name>
    <dbReference type="NCBI Taxonomy" id="153914"/>
    <lineage>
        <taxon>Eukaryota</taxon>
        <taxon>Fungi</taxon>
        <taxon>Dikarya</taxon>
        <taxon>Basidiomycota</taxon>
        <taxon>Agaricomycotina</taxon>
        <taxon>Agaricomycetes</taxon>
        <taxon>Agaricomycetidae</taxon>
        <taxon>Agaricales</taxon>
        <taxon>Marasmiineae</taxon>
        <taxon>Physalacriaceae</taxon>
        <taxon>Armillaria</taxon>
    </lineage>
</organism>
<gene>
    <name evidence="1" type="ORF">IW261DRAFT_1343630</name>
</gene>
<evidence type="ECO:0000313" key="1">
    <source>
        <dbReference type="EMBL" id="KAK0472344.1"/>
    </source>
</evidence>
<proteinExistence type="predicted"/>
<comment type="caution">
    <text evidence="1">The sequence shown here is derived from an EMBL/GenBank/DDBJ whole genome shotgun (WGS) entry which is preliminary data.</text>
</comment>
<dbReference type="GO" id="GO:0140326">
    <property type="term" value="F:ATPase-coupled intramembrane lipid transporter activity"/>
    <property type="evidence" value="ECO:0007669"/>
    <property type="project" value="TreeGrafter"/>
</dbReference>
<dbReference type="AlphaFoldDB" id="A0AA39NV01"/>
<keyword evidence="2" id="KW-1185">Reference proteome</keyword>
<dbReference type="EMBL" id="JAUEPR010000041">
    <property type="protein sequence ID" value="KAK0472344.1"/>
    <property type="molecule type" value="Genomic_DNA"/>
</dbReference>
<reference evidence="1" key="1">
    <citation type="submission" date="2023-06" db="EMBL/GenBank/DDBJ databases">
        <authorList>
            <consortium name="Lawrence Berkeley National Laboratory"/>
            <person name="Ahrendt S."/>
            <person name="Sahu N."/>
            <person name="Indic B."/>
            <person name="Wong-Bajracharya J."/>
            <person name="Merenyi Z."/>
            <person name="Ke H.-M."/>
            <person name="Monk M."/>
            <person name="Kocsube S."/>
            <person name="Drula E."/>
            <person name="Lipzen A."/>
            <person name="Balint B."/>
            <person name="Henrissat B."/>
            <person name="Andreopoulos B."/>
            <person name="Martin F.M."/>
            <person name="Harder C.B."/>
            <person name="Rigling D."/>
            <person name="Ford K.L."/>
            <person name="Foster G.D."/>
            <person name="Pangilinan J."/>
            <person name="Papanicolaou A."/>
            <person name="Barry K."/>
            <person name="LaButti K."/>
            <person name="Viragh M."/>
            <person name="Koriabine M."/>
            <person name="Yan M."/>
            <person name="Riley R."/>
            <person name="Champramary S."/>
            <person name="Plett K.L."/>
            <person name="Tsai I.J."/>
            <person name="Slot J."/>
            <person name="Sipos G."/>
            <person name="Plett J."/>
            <person name="Nagy L.G."/>
            <person name="Grigoriev I.V."/>
        </authorList>
    </citation>
    <scope>NUCLEOTIDE SEQUENCE</scope>
    <source>
        <strain evidence="1">ICMP 16352</strain>
    </source>
</reference>
<dbReference type="GO" id="GO:0005886">
    <property type="term" value="C:plasma membrane"/>
    <property type="evidence" value="ECO:0007669"/>
    <property type="project" value="TreeGrafter"/>
</dbReference>
<evidence type="ECO:0000313" key="2">
    <source>
        <dbReference type="Proteomes" id="UP001175227"/>
    </source>
</evidence>
<dbReference type="PANTHER" id="PTHR24092">
    <property type="entry name" value="PROBABLE PHOSPHOLIPID-TRANSPORTING ATPASE"/>
    <property type="match status" value="1"/>
</dbReference>
<dbReference type="GO" id="GO:0045332">
    <property type="term" value="P:phospholipid translocation"/>
    <property type="evidence" value="ECO:0007669"/>
    <property type="project" value="TreeGrafter"/>
</dbReference>
<dbReference type="Proteomes" id="UP001175227">
    <property type="component" value="Unassembled WGS sequence"/>
</dbReference>